<dbReference type="InterPro" id="IPR022847">
    <property type="entry name" value="Transl_elong_IF5A_arc"/>
</dbReference>
<dbReference type="SUPFAM" id="SSF50104">
    <property type="entry name" value="Translation proteins SH3-like domain"/>
    <property type="match status" value="1"/>
</dbReference>
<dbReference type="GO" id="GO:0045901">
    <property type="term" value="P:positive regulation of translational elongation"/>
    <property type="evidence" value="ECO:0007669"/>
    <property type="project" value="InterPro"/>
</dbReference>
<dbReference type="InterPro" id="IPR019769">
    <property type="entry name" value="Trans_elong_IF5A_hypusine_site"/>
</dbReference>
<dbReference type="PIRSF" id="PIRSF003025">
    <property type="entry name" value="eIF5A"/>
    <property type="match status" value="1"/>
</dbReference>
<dbReference type="GO" id="GO:0003746">
    <property type="term" value="F:translation elongation factor activity"/>
    <property type="evidence" value="ECO:0007669"/>
    <property type="project" value="InterPro"/>
</dbReference>
<dbReference type="InterPro" id="IPR020189">
    <property type="entry name" value="IF5A_C"/>
</dbReference>
<dbReference type="GO" id="GO:0003723">
    <property type="term" value="F:RNA binding"/>
    <property type="evidence" value="ECO:0007669"/>
    <property type="project" value="InterPro"/>
</dbReference>
<dbReference type="InterPro" id="IPR014722">
    <property type="entry name" value="Rib_uL2_dom2"/>
</dbReference>
<dbReference type="Gene3D" id="2.40.50.140">
    <property type="entry name" value="Nucleic acid-binding proteins"/>
    <property type="match status" value="1"/>
</dbReference>
<dbReference type="Pfam" id="PF21485">
    <property type="entry name" value="IF5A-like_N"/>
    <property type="match status" value="1"/>
</dbReference>
<evidence type="ECO:0000256" key="10">
    <source>
        <dbReference type="ARBA" id="ARBA00032163"/>
    </source>
</evidence>
<evidence type="ECO:0000256" key="5">
    <source>
        <dbReference type="ARBA" id="ARBA00022490"/>
    </source>
</evidence>
<keyword evidence="6 11" id="KW-0396">Initiation factor</keyword>
<evidence type="ECO:0000256" key="1">
    <source>
        <dbReference type="ARBA" id="ARBA00003980"/>
    </source>
</evidence>
<dbReference type="Pfam" id="PF01287">
    <property type="entry name" value="eIF-5a"/>
    <property type="match status" value="1"/>
</dbReference>
<feature type="modified residue" description="Hypusine" evidence="11">
    <location>
        <position position="35"/>
    </location>
</feature>
<dbReference type="GO" id="GO:0045905">
    <property type="term" value="P:positive regulation of translational termination"/>
    <property type="evidence" value="ECO:0007669"/>
    <property type="project" value="InterPro"/>
</dbReference>
<dbReference type="InterPro" id="IPR048670">
    <property type="entry name" value="IF5A-like_N"/>
</dbReference>
<dbReference type="AlphaFoldDB" id="A0AA96V5C7"/>
<evidence type="ECO:0000256" key="7">
    <source>
        <dbReference type="ARBA" id="ARBA00022917"/>
    </source>
</evidence>
<evidence type="ECO:0000259" key="12">
    <source>
        <dbReference type="SMART" id="SM01376"/>
    </source>
</evidence>
<dbReference type="GO" id="GO:0005737">
    <property type="term" value="C:cytoplasm"/>
    <property type="evidence" value="ECO:0007669"/>
    <property type="project" value="UniProtKB-SubCell"/>
</dbReference>
<organism evidence="13 14">
    <name type="scientific">Methanolapillus millepedarum</name>
    <dbReference type="NCBI Taxonomy" id="3028296"/>
    <lineage>
        <taxon>Archaea</taxon>
        <taxon>Methanobacteriati</taxon>
        <taxon>Methanobacteriota</taxon>
        <taxon>Stenosarchaea group</taxon>
        <taxon>Methanomicrobia</taxon>
        <taxon>Methanosarcinales</taxon>
        <taxon>Methanosarcinaceae</taxon>
        <taxon>Methanolapillus</taxon>
    </lineage>
</organism>
<sequence length="128" mass="14319">MKEQVEVKELKEGRYVIIDDEACMIKSIAKSKPGKHGAAKARIDAIGIFDNQKRSIVSSVSSKVYVPIVERKSAQVLSISGNMAQLMDLADFTTFEIPIPEEYQGKVKEGEEVQYLSALEKMKLDIRI</sequence>
<feature type="domain" description="Translation initiation factor 5A C-terminal" evidence="12">
    <location>
        <begin position="68"/>
        <end position="127"/>
    </location>
</feature>
<dbReference type="CDD" id="cd04467">
    <property type="entry name" value="S1_aIF5A"/>
    <property type="match status" value="1"/>
</dbReference>
<evidence type="ECO:0000256" key="9">
    <source>
        <dbReference type="ARBA" id="ARBA00032030"/>
    </source>
</evidence>
<evidence type="ECO:0000256" key="3">
    <source>
        <dbReference type="ARBA" id="ARBA00006016"/>
    </source>
</evidence>
<dbReference type="RefSeq" id="WP_338103353.1">
    <property type="nucleotide sequence ID" value="NZ_CP131060.1"/>
</dbReference>
<comment type="function">
    <text evidence="1 11">Functions by promoting the formation of the first peptide bond.</text>
</comment>
<keyword evidence="14" id="KW-1185">Reference proteome</keyword>
<evidence type="ECO:0000256" key="4">
    <source>
        <dbReference type="ARBA" id="ARBA00016327"/>
    </source>
</evidence>
<proteinExistence type="inferred from homology"/>
<protein>
    <recommendedName>
        <fullName evidence="4 11">Translation initiation factor 5A</fullName>
    </recommendedName>
    <alternativeName>
        <fullName evidence="10 11">Hypusine-containing protein</fullName>
    </alternativeName>
    <alternativeName>
        <fullName evidence="9 11">eIF-5A</fullName>
    </alternativeName>
</protein>
<keyword evidence="5 11" id="KW-0963">Cytoplasm</keyword>
<dbReference type="PROSITE" id="PS00302">
    <property type="entry name" value="IF5A_HYPUSINE"/>
    <property type="match status" value="1"/>
</dbReference>
<comment type="subcellular location">
    <subcellularLocation>
        <location evidence="2 11">Cytoplasm</location>
    </subcellularLocation>
</comment>
<dbReference type="FunFam" id="2.30.30.30:FF:000038">
    <property type="entry name" value="Translation initiation factor 5A"/>
    <property type="match status" value="1"/>
</dbReference>
<evidence type="ECO:0000313" key="13">
    <source>
        <dbReference type="EMBL" id="WNY25323.1"/>
    </source>
</evidence>
<dbReference type="GO" id="GO:0003743">
    <property type="term" value="F:translation initiation factor activity"/>
    <property type="evidence" value="ECO:0007669"/>
    <property type="project" value="UniProtKB-UniRule"/>
</dbReference>
<evidence type="ECO:0000256" key="11">
    <source>
        <dbReference type="HAMAP-Rule" id="MF_00085"/>
    </source>
</evidence>
<evidence type="ECO:0000256" key="2">
    <source>
        <dbReference type="ARBA" id="ARBA00004496"/>
    </source>
</evidence>
<comment type="similarity">
    <text evidence="3 11">Belongs to the eIF-5A family.</text>
</comment>
<accession>A0AA96V5C7</accession>
<dbReference type="GeneID" id="89229984"/>
<dbReference type="SMART" id="SM01376">
    <property type="entry name" value="eIF-5a"/>
    <property type="match status" value="1"/>
</dbReference>
<dbReference type="EMBL" id="CP131060">
    <property type="protein sequence ID" value="WNY25323.1"/>
    <property type="molecule type" value="Genomic_DNA"/>
</dbReference>
<dbReference type="Proteomes" id="UP001303587">
    <property type="component" value="Chromosome"/>
</dbReference>
<dbReference type="InterPro" id="IPR012340">
    <property type="entry name" value="NA-bd_OB-fold"/>
</dbReference>
<keyword evidence="7 11" id="KW-0648">Protein biosynthesis</keyword>
<gene>
    <name evidence="11" type="primary">eif5a</name>
    <name evidence="13" type="ORF">MsAc7_08730</name>
</gene>
<dbReference type="NCBIfam" id="TIGR00037">
    <property type="entry name" value="eIF_5A"/>
    <property type="match status" value="1"/>
</dbReference>
<dbReference type="HAMAP" id="MF_00085">
    <property type="entry name" value="eIF_5A"/>
    <property type="match status" value="1"/>
</dbReference>
<evidence type="ECO:0000256" key="8">
    <source>
        <dbReference type="ARBA" id="ARBA00023071"/>
    </source>
</evidence>
<dbReference type="InterPro" id="IPR008991">
    <property type="entry name" value="Translation_prot_SH3-like_sf"/>
</dbReference>
<dbReference type="Gene3D" id="2.30.30.30">
    <property type="match status" value="1"/>
</dbReference>
<evidence type="ECO:0000256" key="6">
    <source>
        <dbReference type="ARBA" id="ARBA00022540"/>
    </source>
</evidence>
<evidence type="ECO:0000313" key="14">
    <source>
        <dbReference type="Proteomes" id="UP001303587"/>
    </source>
</evidence>
<dbReference type="PANTHER" id="PTHR11673">
    <property type="entry name" value="TRANSLATION INITIATION FACTOR 5A FAMILY MEMBER"/>
    <property type="match status" value="1"/>
</dbReference>
<keyword evidence="8 11" id="KW-0385">Hypusine</keyword>
<dbReference type="NCBIfam" id="NF003076">
    <property type="entry name" value="PRK03999.1"/>
    <property type="match status" value="1"/>
</dbReference>
<reference evidence="13 14" key="1">
    <citation type="submission" date="2023-07" db="EMBL/GenBank/DDBJ databases">
        <title>Closed genoem sequence of Methanosarcinaceae archaeon Ac7.</title>
        <authorList>
            <person name="Poehlein A."/>
            <person name="Protasov E."/>
            <person name="Platt K."/>
            <person name="Reeh H."/>
            <person name="Daniel R."/>
            <person name="Brune A."/>
        </authorList>
    </citation>
    <scope>NUCLEOTIDE SEQUENCE [LARGE SCALE GENOMIC DNA]</scope>
    <source>
        <strain evidence="13 14">Ac7</strain>
    </source>
</reference>
<dbReference type="GO" id="GO:0043022">
    <property type="term" value="F:ribosome binding"/>
    <property type="evidence" value="ECO:0007669"/>
    <property type="project" value="InterPro"/>
</dbReference>
<dbReference type="InterPro" id="IPR001884">
    <property type="entry name" value="IF5A-like"/>
</dbReference>
<dbReference type="SUPFAM" id="SSF50249">
    <property type="entry name" value="Nucleic acid-binding proteins"/>
    <property type="match status" value="1"/>
</dbReference>
<name>A0AA96V5C7_9EURY</name>